<sequence length="98" mass="10109">MRTVTILLLVVICLRGMNTQETEANAEQSTVTTITSESNKQTSPQSTGSTGAASVPGTISTPASTVSTQRASTTGGSMRLLVHATGWILPLITGTALF</sequence>
<dbReference type="Proteomes" id="UP001189180">
    <property type="component" value="Unassembled WGS sequence"/>
</dbReference>
<evidence type="ECO:0000313" key="3">
    <source>
        <dbReference type="EMBL" id="CAM0512014.1"/>
    </source>
</evidence>
<comment type="caution">
    <text evidence="3">The sequence shown here is derived from an EMBL/GenBank/DDBJ whole genome shotgun (WGS) entry which is preliminary data.</text>
</comment>
<name>A0ABC9HI77_FASHE</name>
<keyword evidence="2" id="KW-0732">Signal</keyword>
<reference evidence="3 4" key="1">
    <citation type="submission" date="2024-08" db="EMBL/GenBank/DDBJ databases">
        <authorList>
            <person name="Paterson S."/>
        </authorList>
    </citation>
    <scope>NUCLEOTIDE SEQUENCE [LARGE SCALE GENOMIC DNA]</scope>
</reference>
<dbReference type="EMBL" id="CANUEZ050000192">
    <property type="protein sequence ID" value="CAM0512014.1"/>
    <property type="molecule type" value="Genomic_DNA"/>
</dbReference>
<keyword evidence="4" id="KW-1185">Reference proteome</keyword>
<gene>
    <name evidence="3" type="ORF">FHB240107_LOCUS4440</name>
</gene>
<feature type="region of interest" description="Disordered" evidence="1">
    <location>
        <begin position="21"/>
        <end position="72"/>
    </location>
</feature>
<feature type="chain" id="PRO_5044741716" evidence="2">
    <location>
        <begin position="20"/>
        <end position="98"/>
    </location>
</feature>
<evidence type="ECO:0000313" key="4">
    <source>
        <dbReference type="Proteomes" id="UP001189180"/>
    </source>
</evidence>
<dbReference type="AlphaFoldDB" id="A0ABC9HI77"/>
<evidence type="ECO:0000256" key="2">
    <source>
        <dbReference type="SAM" id="SignalP"/>
    </source>
</evidence>
<proteinExistence type="predicted"/>
<protein>
    <submittedName>
        <fullName evidence="3">Uncharacterized protein</fullName>
    </submittedName>
</protein>
<feature type="signal peptide" evidence="2">
    <location>
        <begin position="1"/>
        <end position="19"/>
    </location>
</feature>
<accession>A0ABC9HI77</accession>
<evidence type="ECO:0000256" key="1">
    <source>
        <dbReference type="SAM" id="MobiDB-lite"/>
    </source>
</evidence>
<organism evidence="3 4">
    <name type="scientific">Fasciola hepatica</name>
    <name type="common">Liver fluke</name>
    <dbReference type="NCBI Taxonomy" id="6192"/>
    <lineage>
        <taxon>Eukaryota</taxon>
        <taxon>Metazoa</taxon>
        <taxon>Spiralia</taxon>
        <taxon>Lophotrochozoa</taxon>
        <taxon>Platyhelminthes</taxon>
        <taxon>Trematoda</taxon>
        <taxon>Digenea</taxon>
        <taxon>Plagiorchiida</taxon>
        <taxon>Echinostomata</taxon>
        <taxon>Echinostomatoidea</taxon>
        <taxon>Fasciolidae</taxon>
        <taxon>Fasciola</taxon>
    </lineage>
</organism>